<accession>A0ABN5B7D2</accession>
<evidence type="ECO:0008006" key="11">
    <source>
        <dbReference type="Google" id="ProtNLM"/>
    </source>
</evidence>
<organism evidence="9 10">
    <name type="scientific">Blastomonas fulva</name>
    <dbReference type="NCBI Taxonomy" id="1550728"/>
    <lineage>
        <taxon>Bacteria</taxon>
        <taxon>Pseudomonadati</taxon>
        <taxon>Pseudomonadota</taxon>
        <taxon>Alphaproteobacteria</taxon>
        <taxon>Sphingomonadales</taxon>
        <taxon>Sphingomonadaceae</taxon>
        <taxon>Blastomonas</taxon>
    </lineage>
</organism>
<feature type="transmembrane region" description="Helical" evidence="8">
    <location>
        <begin position="248"/>
        <end position="270"/>
    </location>
</feature>
<dbReference type="PANTHER" id="PTHR43823:SF3">
    <property type="entry name" value="MULTIDRUG EXPORT PROTEIN MEPA"/>
    <property type="match status" value="1"/>
</dbReference>
<gene>
    <name evidence="9" type="ORF">B5J99_17065</name>
</gene>
<feature type="transmembrane region" description="Helical" evidence="8">
    <location>
        <begin position="406"/>
        <end position="430"/>
    </location>
</feature>
<dbReference type="PANTHER" id="PTHR43823">
    <property type="entry name" value="SPORULATION PROTEIN YKVU"/>
    <property type="match status" value="1"/>
</dbReference>
<evidence type="ECO:0000256" key="2">
    <source>
        <dbReference type="ARBA" id="ARBA00022448"/>
    </source>
</evidence>
<keyword evidence="4 8" id="KW-0812">Transmembrane</keyword>
<dbReference type="Pfam" id="PF01554">
    <property type="entry name" value="MatE"/>
    <property type="match status" value="2"/>
</dbReference>
<keyword evidence="2" id="KW-0813">Transport</keyword>
<comment type="subcellular location">
    <subcellularLocation>
        <location evidence="1">Cell inner membrane</location>
        <topology evidence="1">Multi-pass membrane protein</topology>
    </subcellularLocation>
</comment>
<evidence type="ECO:0000256" key="1">
    <source>
        <dbReference type="ARBA" id="ARBA00004429"/>
    </source>
</evidence>
<feature type="transmembrane region" description="Helical" evidence="8">
    <location>
        <begin position="466"/>
        <end position="484"/>
    </location>
</feature>
<keyword evidence="3" id="KW-1003">Cell membrane</keyword>
<evidence type="ECO:0000256" key="4">
    <source>
        <dbReference type="ARBA" id="ARBA00022692"/>
    </source>
</evidence>
<feature type="transmembrane region" description="Helical" evidence="8">
    <location>
        <begin position="326"/>
        <end position="349"/>
    </location>
</feature>
<evidence type="ECO:0000256" key="6">
    <source>
        <dbReference type="ARBA" id="ARBA00023136"/>
    </source>
</evidence>
<proteinExistence type="predicted"/>
<evidence type="ECO:0000313" key="9">
    <source>
        <dbReference type="EMBL" id="ASR52955.1"/>
    </source>
</evidence>
<keyword evidence="10" id="KW-1185">Reference proteome</keyword>
<dbReference type="NCBIfam" id="TIGR00797">
    <property type="entry name" value="matE"/>
    <property type="match status" value="1"/>
</dbReference>
<evidence type="ECO:0000256" key="5">
    <source>
        <dbReference type="ARBA" id="ARBA00022989"/>
    </source>
</evidence>
<dbReference type="PIRSF" id="PIRSF006603">
    <property type="entry name" value="DinF"/>
    <property type="match status" value="1"/>
</dbReference>
<dbReference type="InterPro" id="IPR048279">
    <property type="entry name" value="MdtK-like"/>
</dbReference>
<dbReference type="InterPro" id="IPR002528">
    <property type="entry name" value="MATE_fam"/>
</dbReference>
<sequence>MPYMQEAPAPSRAAFATGRPAISDSTASSADLTPAPSGSSGPSPTRAPTSARSVGTGKFLTGSLMRHVAVMTLTSSIGLLALFLVDFADLFFISQLGDPSLTAGIGFASTLLFLNSSLNIGLMITISALAARRIGMGRSETTRALLGEVLMLGVAMAALIALVFWIFAPQWVEMMGATGRARDAAVSYIRIVAPFGPITVVGMVCSGLLRAYGDARRAMNTTLAMAAGNAIFDPLLMFGLGWGFVGAAWATVISILLMAVTGIVPILRHYGGFAMPTRESFAANLVDIRKIMVPAVLTNLATPVGGIIAFRLIAEYGEASVASYAVIGRIIPLAFCLLFSLSGSIGPIIGQNYGAGQLDRVRGTIDRAVLFAAGFTLLIWPALILGSDGIGWVFDLPAGGMDLIHAFAWIVVPLFFFNGLLFISNASFNNLDRANWSSWTNWGRNTLGVLPFAMVGSAVAGAPGVLIGQAIGGVLFGLGGYWLVRHRLAQLEKNIG</sequence>
<evidence type="ECO:0000256" key="7">
    <source>
        <dbReference type="SAM" id="MobiDB-lite"/>
    </source>
</evidence>
<feature type="transmembrane region" description="Helical" evidence="8">
    <location>
        <begin position="68"/>
        <end position="93"/>
    </location>
</feature>
<feature type="transmembrane region" description="Helical" evidence="8">
    <location>
        <begin position="291"/>
        <end position="314"/>
    </location>
</feature>
<dbReference type="InterPro" id="IPR051327">
    <property type="entry name" value="MATE_MepA_subfamily"/>
</dbReference>
<evidence type="ECO:0000256" key="3">
    <source>
        <dbReference type="ARBA" id="ARBA00022475"/>
    </source>
</evidence>
<evidence type="ECO:0000256" key="8">
    <source>
        <dbReference type="SAM" id="Phobius"/>
    </source>
</evidence>
<feature type="transmembrane region" description="Helical" evidence="8">
    <location>
        <begin position="105"/>
        <end position="129"/>
    </location>
</feature>
<feature type="transmembrane region" description="Helical" evidence="8">
    <location>
        <begin position="442"/>
        <end position="460"/>
    </location>
</feature>
<reference evidence="9 10" key="1">
    <citation type="submission" date="2017-03" db="EMBL/GenBank/DDBJ databases">
        <title>Complete genome sequence of Blastomonas fulva degrading microcsystin LR.</title>
        <authorList>
            <person name="Lee H.-g."/>
            <person name="Jin L."/>
            <person name="oh H.-M."/>
        </authorList>
    </citation>
    <scope>NUCLEOTIDE SEQUENCE [LARGE SCALE GENOMIC DNA]</scope>
    <source>
        <strain evidence="9 10">T2</strain>
    </source>
</reference>
<evidence type="ECO:0000313" key="10">
    <source>
        <dbReference type="Proteomes" id="UP000258016"/>
    </source>
</evidence>
<feature type="transmembrane region" description="Helical" evidence="8">
    <location>
        <begin position="221"/>
        <end position="242"/>
    </location>
</feature>
<feature type="compositionally biased region" description="Low complexity" evidence="7">
    <location>
        <begin position="33"/>
        <end position="51"/>
    </location>
</feature>
<feature type="transmembrane region" description="Helical" evidence="8">
    <location>
        <begin position="188"/>
        <end position="209"/>
    </location>
</feature>
<feature type="region of interest" description="Disordered" evidence="7">
    <location>
        <begin position="22"/>
        <end position="53"/>
    </location>
</feature>
<feature type="transmembrane region" description="Helical" evidence="8">
    <location>
        <begin position="369"/>
        <end position="394"/>
    </location>
</feature>
<keyword evidence="5 8" id="KW-1133">Transmembrane helix</keyword>
<dbReference type="EMBL" id="CP020083">
    <property type="protein sequence ID" value="ASR52955.1"/>
    <property type="molecule type" value="Genomic_DNA"/>
</dbReference>
<keyword evidence="6 8" id="KW-0472">Membrane</keyword>
<feature type="transmembrane region" description="Helical" evidence="8">
    <location>
        <begin position="149"/>
        <end position="168"/>
    </location>
</feature>
<name>A0ABN5B7D2_9SPHN</name>
<dbReference type="Proteomes" id="UP000258016">
    <property type="component" value="Chromosome"/>
</dbReference>
<protein>
    <recommendedName>
        <fullName evidence="11">Multidrug resistance protein NorM</fullName>
    </recommendedName>
</protein>